<protein>
    <submittedName>
        <fullName evidence="2">Uncharacterized protein</fullName>
    </submittedName>
</protein>
<dbReference type="EMBL" id="VRLR01000011">
    <property type="protein sequence ID" value="TXK79213.1"/>
    <property type="molecule type" value="Genomic_DNA"/>
</dbReference>
<dbReference type="Proteomes" id="UP000321814">
    <property type="component" value="Unassembled WGS sequence"/>
</dbReference>
<name>A0A5C8LT75_9GAMM</name>
<dbReference type="RefSeq" id="WP_147905022.1">
    <property type="nucleotide sequence ID" value="NZ_BAAAGC010000011.1"/>
</dbReference>
<dbReference type="OrthoDB" id="4750212at2"/>
<evidence type="ECO:0000313" key="3">
    <source>
        <dbReference type="Proteomes" id="UP000321814"/>
    </source>
</evidence>
<feature type="chain" id="PRO_5023006975" evidence="1">
    <location>
        <begin position="19"/>
        <end position="187"/>
    </location>
</feature>
<organism evidence="2 3">
    <name type="scientific">Rheinheimera tangshanensis</name>
    <dbReference type="NCBI Taxonomy" id="400153"/>
    <lineage>
        <taxon>Bacteria</taxon>
        <taxon>Pseudomonadati</taxon>
        <taxon>Pseudomonadota</taxon>
        <taxon>Gammaproteobacteria</taxon>
        <taxon>Chromatiales</taxon>
        <taxon>Chromatiaceae</taxon>
        <taxon>Rheinheimera</taxon>
    </lineage>
</organism>
<reference evidence="2 3" key="1">
    <citation type="submission" date="2019-08" db="EMBL/GenBank/DDBJ databases">
        <title>Draft genome analysis of Rheinheimera tangshanensis isolated from the roots of fresh rice plants (Oryza sativa).</title>
        <authorList>
            <person name="Yu Q."/>
            <person name="Qi Y."/>
            <person name="Zhang H."/>
            <person name="Pu J."/>
        </authorList>
    </citation>
    <scope>NUCLEOTIDE SEQUENCE [LARGE SCALE GENOMIC DNA]</scope>
    <source>
        <strain evidence="2 3">JA3-B52</strain>
    </source>
</reference>
<feature type="signal peptide" evidence="1">
    <location>
        <begin position="1"/>
        <end position="18"/>
    </location>
</feature>
<keyword evidence="1" id="KW-0732">Signal</keyword>
<proteinExistence type="predicted"/>
<comment type="caution">
    <text evidence="2">The sequence shown here is derived from an EMBL/GenBank/DDBJ whole genome shotgun (WGS) entry which is preliminary data.</text>
</comment>
<keyword evidence="3" id="KW-1185">Reference proteome</keyword>
<evidence type="ECO:0000313" key="2">
    <source>
        <dbReference type="EMBL" id="TXK79213.1"/>
    </source>
</evidence>
<evidence type="ECO:0000256" key="1">
    <source>
        <dbReference type="SAM" id="SignalP"/>
    </source>
</evidence>
<sequence>MNKYLTLLVMGFIAPLHASQVLENQIINCQSITSNEQRLACFDRIELVVVKSAAPVATPVATAVAESASSAVATAPVAAAVPVATTATVAEAAPAPSQAIEEFGLEHKRVQQEAPQESLTLTLAKVGKTPYGELIFTFENGQVWRQVIKEAFTASIGESYQLQRGAFNSFFINKEGQFKKTRVRRDK</sequence>
<dbReference type="AlphaFoldDB" id="A0A5C8LT75"/>
<gene>
    <name evidence="2" type="ORF">FU839_15070</name>
</gene>
<accession>A0A5C8LT75</accession>